<reference evidence="2" key="1">
    <citation type="journal article" date="2020" name="Stud. Mycol.">
        <title>101 Dothideomycetes genomes: a test case for predicting lifestyles and emergence of pathogens.</title>
        <authorList>
            <person name="Haridas S."/>
            <person name="Albert R."/>
            <person name="Binder M."/>
            <person name="Bloem J."/>
            <person name="Labutti K."/>
            <person name="Salamov A."/>
            <person name="Andreopoulos B."/>
            <person name="Baker S."/>
            <person name="Barry K."/>
            <person name="Bills G."/>
            <person name="Bluhm B."/>
            <person name="Cannon C."/>
            <person name="Castanera R."/>
            <person name="Culley D."/>
            <person name="Daum C."/>
            <person name="Ezra D."/>
            <person name="Gonzalez J."/>
            <person name="Henrissat B."/>
            <person name="Kuo A."/>
            <person name="Liang C."/>
            <person name="Lipzen A."/>
            <person name="Lutzoni F."/>
            <person name="Magnuson J."/>
            <person name="Mondo S."/>
            <person name="Nolan M."/>
            <person name="Ohm R."/>
            <person name="Pangilinan J."/>
            <person name="Park H.-J."/>
            <person name="Ramirez L."/>
            <person name="Alfaro M."/>
            <person name="Sun H."/>
            <person name="Tritt A."/>
            <person name="Yoshinaga Y."/>
            <person name="Zwiers L.-H."/>
            <person name="Turgeon B."/>
            <person name="Goodwin S."/>
            <person name="Spatafora J."/>
            <person name="Crous P."/>
            <person name="Grigoriev I."/>
        </authorList>
    </citation>
    <scope>NUCLEOTIDE SEQUENCE</scope>
    <source>
        <strain evidence="2">CBS 110217</strain>
    </source>
</reference>
<evidence type="ECO:0000256" key="1">
    <source>
        <dbReference type="SAM" id="MobiDB-lite"/>
    </source>
</evidence>
<accession>A0A9P4H8V5</accession>
<sequence>MASHRDTFGPALQGRHETAVANLAAKVRRVGLSDRIFRKFFINDVYSGASNAYTPLVPTDVQLPYIFVDHNALYRANRLLRPLPTSSAEFQAHAPRAGTPTASDLLQTGAEAFVQAFIAAWLEGADQSADFTAREAFVGLWAEGTFDLIYWLGKSAKMDRKIHRIKKALNGNGKEVKEQLSLGEADFVTFMCSLNIYSRSEILAQRSHSSGTGTESQPQRMGPQSPKPNPRTKRLASKACSPKSVSESLQDVNWRWSIGTNDLVKAVLVDIYGSVEQLEVVQNTGAAWTEYDIAMKILTDIWKELDYGSDDGQQERNEGPTEIGIRVDW</sequence>
<comment type="caution">
    <text evidence="2">The sequence shown here is derived from an EMBL/GenBank/DDBJ whole genome shotgun (WGS) entry which is preliminary data.</text>
</comment>
<feature type="compositionally biased region" description="Basic and acidic residues" evidence="1">
    <location>
        <begin position="313"/>
        <end position="329"/>
    </location>
</feature>
<dbReference type="Proteomes" id="UP000799777">
    <property type="component" value="Unassembled WGS sequence"/>
</dbReference>
<name>A0A9P4H8V5_9PLEO</name>
<dbReference type="AlphaFoldDB" id="A0A9P4H8V5"/>
<gene>
    <name evidence="2" type="ORF">EK21DRAFT_112172</name>
</gene>
<feature type="compositionally biased region" description="Polar residues" evidence="1">
    <location>
        <begin position="207"/>
        <end position="219"/>
    </location>
</feature>
<proteinExistence type="predicted"/>
<dbReference type="OrthoDB" id="3688966at2759"/>
<evidence type="ECO:0000313" key="3">
    <source>
        <dbReference type="Proteomes" id="UP000799777"/>
    </source>
</evidence>
<evidence type="ECO:0000313" key="2">
    <source>
        <dbReference type="EMBL" id="KAF2030253.1"/>
    </source>
</evidence>
<dbReference type="EMBL" id="ML978192">
    <property type="protein sequence ID" value="KAF2030253.1"/>
    <property type="molecule type" value="Genomic_DNA"/>
</dbReference>
<keyword evidence="3" id="KW-1185">Reference proteome</keyword>
<protein>
    <submittedName>
        <fullName evidence="2">Uncharacterized protein</fullName>
    </submittedName>
</protein>
<feature type="region of interest" description="Disordered" evidence="1">
    <location>
        <begin position="310"/>
        <end position="329"/>
    </location>
</feature>
<feature type="region of interest" description="Disordered" evidence="1">
    <location>
        <begin position="207"/>
        <end position="242"/>
    </location>
</feature>
<organism evidence="2 3">
    <name type="scientific">Setomelanomma holmii</name>
    <dbReference type="NCBI Taxonomy" id="210430"/>
    <lineage>
        <taxon>Eukaryota</taxon>
        <taxon>Fungi</taxon>
        <taxon>Dikarya</taxon>
        <taxon>Ascomycota</taxon>
        <taxon>Pezizomycotina</taxon>
        <taxon>Dothideomycetes</taxon>
        <taxon>Pleosporomycetidae</taxon>
        <taxon>Pleosporales</taxon>
        <taxon>Pleosporineae</taxon>
        <taxon>Phaeosphaeriaceae</taxon>
        <taxon>Setomelanomma</taxon>
    </lineage>
</organism>